<name>A0AA39X0B7_9PEZI</name>
<keyword evidence="1" id="KW-0677">Repeat</keyword>
<evidence type="ECO:0000313" key="4">
    <source>
        <dbReference type="Proteomes" id="UP001174934"/>
    </source>
</evidence>
<dbReference type="SUPFAM" id="SSF48403">
    <property type="entry name" value="Ankyrin repeat"/>
    <property type="match status" value="1"/>
</dbReference>
<keyword evidence="4" id="KW-1185">Reference proteome</keyword>
<dbReference type="InterPro" id="IPR002110">
    <property type="entry name" value="Ankyrin_rpt"/>
</dbReference>
<dbReference type="AlphaFoldDB" id="A0AA39X0B7"/>
<evidence type="ECO:0000313" key="3">
    <source>
        <dbReference type="EMBL" id="KAK0624910.1"/>
    </source>
</evidence>
<dbReference type="SMART" id="SM00248">
    <property type="entry name" value="ANK"/>
    <property type="match status" value="5"/>
</dbReference>
<dbReference type="PANTHER" id="PTHR24198:SF165">
    <property type="entry name" value="ANKYRIN REPEAT-CONTAINING PROTEIN-RELATED"/>
    <property type="match status" value="1"/>
</dbReference>
<proteinExistence type="predicted"/>
<reference evidence="3" key="1">
    <citation type="submission" date="2023-06" db="EMBL/GenBank/DDBJ databases">
        <title>Genome-scale phylogeny and comparative genomics of the fungal order Sordariales.</title>
        <authorList>
            <consortium name="Lawrence Berkeley National Laboratory"/>
            <person name="Hensen N."/>
            <person name="Bonometti L."/>
            <person name="Westerberg I."/>
            <person name="Brannstrom I.O."/>
            <person name="Guillou S."/>
            <person name="Cros-Aarteil S."/>
            <person name="Calhoun S."/>
            <person name="Haridas S."/>
            <person name="Kuo A."/>
            <person name="Mondo S."/>
            <person name="Pangilinan J."/>
            <person name="Riley R."/>
            <person name="LaButti K."/>
            <person name="Andreopoulos B."/>
            <person name="Lipzen A."/>
            <person name="Chen C."/>
            <person name="Yanf M."/>
            <person name="Daum C."/>
            <person name="Ng V."/>
            <person name="Clum A."/>
            <person name="Steindorff A."/>
            <person name="Ohm R."/>
            <person name="Martin F."/>
            <person name="Silar P."/>
            <person name="Natvig D."/>
            <person name="Lalanne C."/>
            <person name="Gautier V."/>
            <person name="Ament-velasquez S.L."/>
            <person name="Kruys A."/>
            <person name="Hutchinson M.I."/>
            <person name="Powell A.J."/>
            <person name="Barry K."/>
            <person name="Miller A.N."/>
            <person name="Grigoriev I.V."/>
            <person name="Debuchy R."/>
            <person name="Gladieux P."/>
            <person name="Thoren M.H."/>
            <person name="Johannesson H."/>
        </authorList>
    </citation>
    <scope>NUCLEOTIDE SEQUENCE</scope>
    <source>
        <strain evidence="3">SMH3391-2</strain>
    </source>
</reference>
<evidence type="ECO:0000256" key="2">
    <source>
        <dbReference type="ARBA" id="ARBA00023043"/>
    </source>
</evidence>
<dbReference type="Proteomes" id="UP001174934">
    <property type="component" value="Unassembled WGS sequence"/>
</dbReference>
<gene>
    <name evidence="3" type="ORF">B0T17DRAFT_617066</name>
</gene>
<evidence type="ECO:0000256" key="1">
    <source>
        <dbReference type="ARBA" id="ARBA00022737"/>
    </source>
</evidence>
<dbReference type="Pfam" id="PF13637">
    <property type="entry name" value="Ank_4"/>
    <property type="match status" value="1"/>
</dbReference>
<sequence>MDPRNAILKAARQGDAEDFERQASLLPVQDSTTKGAIMAKIMNNSGCTVLHLAAAGGNTFVLDYMLREDVFPNTDEGRARRLAFLNKKSVLGDESAVLTAIRYHQRNFVVRLLQAGAEINTVRSNGFGPLHCAMERGGDNMKMLCWLIEEYHCPADQKEAPSLMSPLHFAAFNDRWRCFSLLVEMRPQDLYDEYHGLNSIEIAVKYGAERVQAIMVQEGLVSDVILQAMALALERRRAV</sequence>
<dbReference type="EMBL" id="JAULSR010000003">
    <property type="protein sequence ID" value="KAK0624910.1"/>
    <property type="molecule type" value="Genomic_DNA"/>
</dbReference>
<dbReference type="Pfam" id="PF00023">
    <property type="entry name" value="Ank"/>
    <property type="match status" value="1"/>
</dbReference>
<dbReference type="InterPro" id="IPR036770">
    <property type="entry name" value="Ankyrin_rpt-contain_sf"/>
</dbReference>
<accession>A0AA39X0B7</accession>
<comment type="caution">
    <text evidence="3">The sequence shown here is derived from an EMBL/GenBank/DDBJ whole genome shotgun (WGS) entry which is preliminary data.</text>
</comment>
<dbReference type="PANTHER" id="PTHR24198">
    <property type="entry name" value="ANKYRIN REPEAT AND PROTEIN KINASE DOMAIN-CONTAINING PROTEIN"/>
    <property type="match status" value="1"/>
</dbReference>
<organism evidence="3 4">
    <name type="scientific">Bombardia bombarda</name>
    <dbReference type="NCBI Taxonomy" id="252184"/>
    <lineage>
        <taxon>Eukaryota</taxon>
        <taxon>Fungi</taxon>
        <taxon>Dikarya</taxon>
        <taxon>Ascomycota</taxon>
        <taxon>Pezizomycotina</taxon>
        <taxon>Sordariomycetes</taxon>
        <taxon>Sordariomycetidae</taxon>
        <taxon>Sordariales</taxon>
        <taxon>Lasiosphaeriaceae</taxon>
        <taxon>Bombardia</taxon>
    </lineage>
</organism>
<protein>
    <submittedName>
        <fullName evidence="3">Ankyrin repeat-containing domain protein</fullName>
    </submittedName>
</protein>
<dbReference type="Gene3D" id="1.25.40.20">
    <property type="entry name" value="Ankyrin repeat-containing domain"/>
    <property type="match status" value="1"/>
</dbReference>
<keyword evidence="2" id="KW-0040">ANK repeat</keyword>